<dbReference type="OrthoDB" id="5428705at2759"/>
<protein>
    <submittedName>
        <fullName evidence="3">Uncharacterized protein</fullName>
    </submittedName>
</protein>
<dbReference type="Gene3D" id="2.40.70.10">
    <property type="entry name" value="Acid Proteases"/>
    <property type="match status" value="1"/>
</dbReference>
<comment type="caution">
    <text evidence="3">The sequence shown here is derived from an EMBL/GenBank/DDBJ whole genome shotgun (WGS) entry which is preliminary data.</text>
</comment>
<dbReference type="AlphaFoldDB" id="A0A2S4PKW6"/>
<feature type="region of interest" description="Disordered" evidence="2">
    <location>
        <begin position="127"/>
        <end position="147"/>
    </location>
</feature>
<gene>
    <name evidence="3" type="ORF">EPUL_005419</name>
</gene>
<evidence type="ECO:0000256" key="2">
    <source>
        <dbReference type="SAM" id="MobiDB-lite"/>
    </source>
</evidence>
<dbReference type="Proteomes" id="UP000237438">
    <property type="component" value="Unassembled WGS sequence"/>
</dbReference>
<organism evidence="3 4">
    <name type="scientific">Erysiphe pulchra</name>
    <dbReference type="NCBI Taxonomy" id="225359"/>
    <lineage>
        <taxon>Eukaryota</taxon>
        <taxon>Fungi</taxon>
        <taxon>Dikarya</taxon>
        <taxon>Ascomycota</taxon>
        <taxon>Pezizomycotina</taxon>
        <taxon>Leotiomycetes</taxon>
        <taxon>Erysiphales</taxon>
        <taxon>Erysiphaceae</taxon>
        <taxon>Erysiphe</taxon>
    </lineage>
</organism>
<dbReference type="Pfam" id="PF08284">
    <property type="entry name" value="RVP_2"/>
    <property type="match status" value="1"/>
</dbReference>
<evidence type="ECO:0000313" key="4">
    <source>
        <dbReference type="Proteomes" id="UP000237438"/>
    </source>
</evidence>
<reference evidence="3 4" key="1">
    <citation type="submission" date="2017-10" db="EMBL/GenBank/DDBJ databases">
        <title>Development of genomic resources for the powdery mildew, Erysiphe pulchra.</title>
        <authorList>
            <person name="Wadl P.A."/>
            <person name="Mack B.M."/>
            <person name="Moore G."/>
            <person name="Beltz S.B."/>
        </authorList>
    </citation>
    <scope>NUCLEOTIDE SEQUENCE [LARGE SCALE GENOMIC DNA]</scope>
    <source>
        <strain evidence="3">Cflorida</strain>
    </source>
</reference>
<dbReference type="InterPro" id="IPR021109">
    <property type="entry name" value="Peptidase_aspartic_dom_sf"/>
</dbReference>
<dbReference type="STRING" id="225359.A0A2S4PKW6"/>
<dbReference type="CDD" id="cd00303">
    <property type="entry name" value="retropepsin_like"/>
    <property type="match status" value="1"/>
</dbReference>
<keyword evidence="1" id="KW-0175">Coiled coil</keyword>
<accession>A0A2S4PKW6</accession>
<proteinExistence type="predicted"/>
<dbReference type="EMBL" id="PEDP01002411">
    <property type="protein sequence ID" value="POS82680.1"/>
    <property type="molecule type" value="Genomic_DNA"/>
</dbReference>
<evidence type="ECO:0000256" key="1">
    <source>
        <dbReference type="SAM" id="Coils"/>
    </source>
</evidence>
<sequence length="399" mass="44309">MTGIPSEEVVDVLGELAQVTDATQFLSGVQRNPELVFEAVKTLAQQSVGEETAASQLENAYKKILEKERQLDESAKELKATKKELKEYEKSPRTNVVLGKLVDVLDRLQLPGQKSAAINNGTVFNGDERLEERSQGAGKLSSSLKNRSKSSSCNLVLSSVAVNGDSWEENSHFVIPCIISDSNKNQISSLALIDSGASAFGFINTKFVREHKLKLIPLEKSRSLKVFDGTESISGQVTHMVRITLDIKGHSEVILLFITTLANFDIVLGLPWLQFHNPEIQWDKKLLCFNKQGCKGHSTNKFPIVISSAPMEEMRKRRIGTIDNKKIDASLHTEYCDAADFEDSVDNGETLMIISIEDIEEALKEKPQVNVLEKLPKIYHDFLSVFSRDEAEKTSPAST</sequence>
<evidence type="ECO:0000313" key="3">
    <source>
        <dbReference type="EMBL" id="POS82680.1"/>
    </source>
</evidence>
<keyword evidence="4" id="KW-1185">Reference proteome</keyword>
<name>A0A2S4PKW6_9PEZI</name>
<feature type="coiled-coil region" evidence="1">
    <location>
        <begin position="54"/>
        <end position="91"/>
    </location>
</feature>